<name>A0A6G9YA59_9NOCA</name>
<dbReference type="GO" id="GO:0032259">
    <property type="term" value="P:methylation"/>
    <property type="evidence" value="ECO:0007669"/>
    <property type="project" value="UniProtKB-KW"/>
</dbReference>
<accession>A0A6G9YA59</accession>
<keyword evidence="1" id="KW-1133">Transmembrane helix</keyword>
<dbReference type="InterPro" id="IPR029063">
    <property type="entry name" value="SAM-dependent_MTases_sf"/>
</dbReference>
<organism evidence="3 4">
    <name type="scientific">Nocardia arthritidis</name>
    <dbReference type="NCBI Taxonomy" id="228602"/>
    <lineage>
        <taxon>Bacteria</taxon>
        <taxon>Bacillati</taxon>
        <taxon>Actinomycetota</taxon>
        <taxon>Actinomycetes</taxon>
        <taxon>Mycobacteriales</taxon>
        <taxon>Nocardiaceae</taxon>
        <taxon>Nocardia</taxon>
    </lineage>
</organism>
<keyword evidence="3" id="KW-0489">Methyltransferase</keyword>
<dbReference type="AlphaFoldDB" id="A0A6G9YA59"/>
<keyword evidence="3" id="KW-0808">Transferase</keyword>
<dbReference type="Gene3D" id="3.40.50.150">
    <property type="entry name" value="Vaccinia Virus protein VP39"/>
    <property type="match status" value="1"/>
</dbReference>
<dbReference type="RefSeq" id="WP_167473079.1">
    <property type="nucleotide sequence ID" value="NZ_CP046172.1"/>
</dbReference>
<reference evidence="3 4" key="1">
    <citation type="journal article" date="2019" name="ACS Chem. Biol.">
        <title>Identification and Mobilization of a Cryptic Antibiotic Biosynthesis Gene Locus from a Human-Pathogenic Nocardia Isolate.</title>
        <authorList>
            <person name="Herisse M."/>
            <person name="Ishida K."/>
            <person name="Porter J.L."/>
            <person name="Howden B."/>
            <person name="Hertweck C."/>
            <person name="Stinear T.P."/>
            <person name="Pidot S.J."/>
        </authorList>
    </citation>
    <scope>NUCLEOTIDE SEQUENCE [LARGE SCALE GENOMIC DNA]</scope>
    <source>
        <strain evidence="3 4">AUSMDU00012717</strain>
    </source>
</reference>
<protein>
    <submittedName>
        <fullName evidence="3">Methyltransferase domain-containing protein</fullName>
    </submittedName>
</protein>
<evidence type="ECO:0000259" key="2">
    <source>
        <dbReference type="Pfam" id="PF08242"/>
    </source>
</evidence>
<keyword evidence="1" id="KW-0812">Transmembrane</keyword>
<feature type="domain" description="Methyltransferase type 12" evidence="2">
    <location>
        <begin position="63"/>
        <end position="162"/>
    </location>
</feature>
<proteinExistence type="predicted"/>
<evidence type="ECO:0000256" key="1">
    <source>
        <dbReference type="SAM" id="Phobius"/>
    </source>
</evidence>
<feature type="transmembrane region" description="Helical" evidence="1">
    <location>
        <begin position="27"/>
        <end position="43"/>
    </location>
</feature>
<dbReference type="CDD" id="cd02440">
    <property type="entry name" value="AdoMet_MTases"/>
    <property type="match status" value="1"/>
</dbReference>
<dbReference type="InterPro" id="IPR013217">
    <property type="entry name" value="Methyltransf_12"/>
</dbReference>
<sequence length="228" mass="25108">MSSVPENPVPTPERVAAGAAAYTRWTLAWYDFFVLGLVCRFVWRCRRELMLESYRRNIGARHLDLGPGTGYFLNRCGFTADSSARLVLVDLSATALGNAVSRVARLHPVIFRRNVLEPLDLGAERFDSAGLNLLLHCLPGGMKHKCRVFDHVLEYVEPGGRIFGSAVLAHGVSHTRIAEKMLASLNADETFDNSADSLAELDAELAARFDDYRLTVHGSIALFEATAS</sequence>
<gene>
    <name evidence="3" type="ORF">F5544_10760</name>
</gene>
<dbReference type="Pfam" id="PF08242">
    <property type="entry name" value="Methyltransf_12"/>
    <property type="match status" value="1"/>
</dbReference>
<keyword evidence="4" id="KW-1185">Reference proteome</keyword>
<dbReference type="GO" id="GO:0008168">
    <property type="term" value="F:methyltransferase activity"/>
    <property type="evidence" value="ECO:0007669"/>
    <property type="project" value="UniProtKB-KW"/>
</dbReference>
<keyword evidence="1" id="KW-0472">Membrane</keyword>
<evidence type="ECO:0000313" key="3">
    <source>
        <dbReference type="EMBL" id="QIS10048.1"/>
    </source>
</evidence>
<dbReference type="SUPFAM" id="SSF53335">
    <property type="entry name" value="S-adenosyl-L-methionine-dependent methyltransferases"/>
    <property type="match status" value="1"/>
</dbReference>
<dbReference type="EMBL" id="CP046172">
    <property type="protein sequence ID" value="QIS10048.1"/>
    <property type="molecule type" value="Genomic_DNA"/>
</dbReference>
<dbReference type="KEGG" id="nah:F5544_10760"/>
<dbReference type="Proteomes" id="UP000503540">
    <property type="component" value="Chromosome"/>
</dbReference>
<evidence type="ECO:0000313" key="4">
    <source>
        <dbReference type="Proteomes" id="UP000503540"/>
    </source>
</evidence>